<evidence type="ECO:0000313" key="10">
    <source>
        <dbReference type="EMBL" id="CAD7449179.1"/>
    </source>
</evidence>
<dbReference type="Pfam" id="PF07393">
    <property type="entry name" value="Sec10_HB"/>
    <property type="match status" value="2"/>
</dbReference>
<dbReference type="GO" id="GO:0006893">
    <property type="term" value="P:Golgi to plasma membrane transport"/>
    <property type="evidence" value="ECO:0007669"/>
    <property type="project" value="TreeGrafter"/>
</dbReference>
<dbReference type="GO" id="GO:0000145">
    <property type="term" value="C:exocyst"/>
    <property type="evidence" value="ECO:0007669"/>
    <property type="project" value="TreeGrafter"/>
</dbReference>
<evidence type="ECO:0000256" key="3">
    <source>
        <dbReference type="ARBA" id="ARBA00022448"/>
    </source>
</evidence>
<evidence type="ECO:0000256" key="1">
    <source>
        <dbReference type="ARBA" id="ARBA00006572"/>
    </source>
</evidence>
<sequence length="550" mass="62353">MSRTREEMITMSRTREEMITMSRTREEMVTMSRTTEEMSSMSLFQELDERINYVAAKVIHLGDQLESVNTPRARAVEAQKLMNYFAEFLSPGPLLAQIFTDKGQIDEAADIIQKLHLIAQELPSGKFEKAKKKIASKYDEIERSLIEEFVKAHRSADIGRMKEIATILSHFKGYSQCVDAFIEQSQMGAFAGKDVFRDVIPLCEKNFAVMKEVFSNPDQVMAKYVLNIYHLKLQIIKTCHQTIYLSIVGYGACIWAHRLNNVVPARAIQGLQRNVLSRLSGSYRTVASIALILTLECVRTQEDRRTYQMGIQGRHVGHVLSPPVLWKLLNTIVSELPEGDRNDHLAIHNEARQRRLGQDRYEQHNDTDDDDNTDDDTSSDAGPTPKHIESSLLDRTDADKYLKSLYDLYSRSLISIGYAPVCDLCVRSLISIGYAPVCDLCVRSLIIIGYAPVCDLCVRSLIIIGYAPVCDLCVRTVKLSNDLLHFDMGSDNTFLSKLTRNIFQKYLDSYISVESKCLKEKSVSVLHKYYSLKNHQKKPTQAGGRVASHT</sequence>
<feature type="compositionally biased region" description="Acidic residues" evidence="7">
    <location>
        <begin position="367"/>
        <end position="378"/>
    </location>
</feature>
<dbReference type="InterPro" id="IPR048625">
    <property type="entry name" value="Sec10_N"/>
</dbReference>
<organism evidence="10">
    <name type="scientific">Timema bartmani</name>
    <dbReference type="NCBI Taxonomy" id="61472"/>
    <lineage>
        <taxon>Eukaryota</taxon>
        <taxon>Metazoa</taxon>
        <taxon>Ecdysozoa</taxon>
        <taxon>Arthropoda</taxon>
        <taxon>Hexapoda</taxon>
        <taxon>Insecta</taxon>
        <taxon>Pterygota</taxon>
        <taxon>Neoptera</taxon>
        <taxon>Polyneoptera</taxon>
        <taxon>Phasmatodea</taxon>
        <taxon>Timematodea</taxon>
        <taxon>Timematoidea</taxon>
        <taxon>Timematidae</taxon>
        <taxon>Timema</taxon>
    </lineage>
</organism>
<evidence type="ECO:0000256" key="6">
    <source>
        <dbReference type="ARBA" id="ARBA00031471"/>
    </source>
</evidence>
<gene>
    <name evidence="10" type="ORF">TBIB3V08_LOCUS11458</name>
</gene>
<feature type="domain" description="Exocyst complex component Sec10-like alpha-helical bundle" evidence="8">
    <location>
        <begin position="475"/>
        <end position="540"/>
    </location>
</feature>
<dbReference type="PANTHER" id="PTHR12100:SF0">
    <property type="entry name" value="EXOCYST COMPLEX COMPONENT 5"/>
    <property type="match status" value="1"/>
</dbReference>
<reference evidence="10" key="1">
    <citation type="submission" date="2020-11" db="EMBL/GenBank/DDBJ databases">
        <authorList>
            <person name="Tran Van P."/>
        </authorList>
    </citation>
    <scope>NUCLEOTIDE SEQUENCE</scope>
</reference>
<dbReference type="GO" id="GO:0006887">
    <property type="term" value="P:exocytosis"/>
    <property type="evidence" value="ECO:0007669"/>
    <property type="project" value="UniProtKB-KW"/>
</dbReference>
<dbReference type="InterPro" id="IPR048627">
    <property type="entry name" value="Sec10_HB"/>
</dbReference>
<evidence type="ECO:0000256" key="4">
    <source>
        <dbReference type="ARBA" id="ARBA00022483"/>
    </source>
</evidence>
<keyword evidence="4" id="KW-0268">Exocytosis</keyword>
<dbReference type="PANTHER" id="PTHR12100">
    <property type="entry name" value="SEC10"/>
    <property type="match status" value="1"/>
</dbReference>
<feature type="compositionally biased region" description="Basic and acidic residues" evidence="7">
    <location>
        <begin position="356"/>
        <end position="366"/>
    </location>
</feature>
<evidence type="ECO:0000256" key="5">
    <source>
        <dbReference type="ARBA" id="ARBA00023054"/>
    </source>
</evidence>
<dbReference type="Pfam" id="PF20667">
    <property type="entry name" value="Sec10_N"/>
    <property type="match status" value="1"/>
</dbReference>
<accession>A0A7R9I6F0</accession>
<feature type="domain" description="Exocyst complex component Sec10 N-terminal" evidence="9">
    <location>
        <begin position="40"/>
        <end position="101"/>
    </location>
</feature>
<proteinExistence type="inferred from homology"/>
<name>A0A7R9I6F0_9NEOP</name>
<dbReference type="AlphaFoldDB" id="A0A7R9I6F0"/>
<dbReference type="EMBL" id="OD571259">
    <property type="protein sequence ID" value="CAD7449179.1"/>
    <property type="molecule type" value="Genomic_DNA"/>
</dbReference>
<evidence type="ECO:0000256" key="2">
    <source>
        <dbReference type="ARBA" id="ARBA00017524"/>
    </source>
</evidence>
<protein>
    <recommendedName>
        <fullName evidence="2">Exocyst complex component 5</fullName>
    </recommendedName>
    <alternativeName>
        <fullName evidence="6">Exocyst complex component Sec10</fullName>
    </alternativeName>
</protein>
<comment type="similarity">
    <text evidence="1">Belongs to the SEC10 family.</text>
</comment>
<dbReference type="InterPro" id="IPR009976">
    <property type="entry name" value="Sec10-like"/>
</dbReference>
<feature type="domain" description="Exocyst complex component Sec10-like alpha-helical bundle" evidence="8">
    <location>
        <begin position="107"/>
        <end position="234"/>
    </location>
</feature>
<keyword evidence="3" id="KW-0813">Transport</keyword>
<feature type="region of interest" description="Disordered" evidence="7">
    <location>
        <begin position="356"/>
        <end position="389"/>
    </location>
</feature>
<evidence type="ECO:0000256" key="7">
    <source>
        <dbReference type="SAM" id="MobiDB-lite"/>
    </source>
</evidence>
<evidence type="ECO:0000259" key="9">
    <source>
        <dbReference type="Pfam" id="PF20667"/>
    </source>
</evidence>
<keyword evidence="5" id="KW-0175">Coiled coil</keyword>
<evidence type="ECO:0000259" key="8">
    <source>
        <dbReference type="Pfam" id="PF07393"/>
    </source>
</evidence>